<dbReference type="PROSITE" id="PS51212">
    <property type="entry name" value="WSC"/>
    <property type="match status" value="1"/>
</dbReference>
<keyword evidence="7" id="KW-0915">Sodium</keyword>
<evidence type="ECO:0000259" key="16">
    <source>
        <dbReference type="PROSITE" id="PS50070"/>
    </source>
</evidence>
<evidence type="ECO:0000256" key="6">
    <source>
        <dbReference type="ARBA" id="ARBA00022989"/>
    </source>
</evidence>
<dbReference type="PROSITE" id="PS50070">
    <property type="entry name" value="KRINGLE_2"/>
    <property type="match status" value="1"/>
</dbReference>
<keyword evidence="5 14" id="KW-0812">Transmembrane</keyword>
<evidence type="ECO:0000256" key="12">
    <source>
        <dbReference type="ARBA" id="ARBA00023303"/>
    </source>
</evidence>
<keyword evidence="19" id="KW-1185">Reference proteome</keyword>
<evidence type="ECO:0000256" key="3">
    <source>
        <dbReference type="ARBA" id="ARBA00022461"/>
    </source>
</evidence>
<comment type="caution">
    <text evidence="18">The sequence shown here is derived from an EMBL/GenBank/DDBJ whole genome shotgun (WGS) entry which is preliminary data.</text>
</comment>
<name>A0A267DEH5_9PLAT</name>
<dbReference type="GO" id="GO:0015280">
    <property type="term" value="F:ligand-gated sodium channel activity"/>
    <property type="evidence" value="ECO:0007669"/>
    <property type="project" value="TreeGrafter"/>
</dbReference>
<dbReference type="Pfam" id="PF00858">
    <property type="entry name" value="ASC"/>
    <property type="match status" value="1"/>
</dbReference>
<dbReference type="Proteomes" id="UP000215902">
    <property type="component" value="Unassembled WGS sequence"/>
</dbReference>
<comment type="similarity">
    <text evidence="14">Belongs to the amiloride-sensitive sodium channel (TC 1.A.6) family.</text>
</comment>
<sequence length="860" mass="95953">MVASQLCPSTNVLEKKNSYRTSASRAPCRTWATRIAPSGTELSHQAGLILALNLSESDNKCRAPPGVPLTQWWNGSYRPLQIELGCYFKAAASAPYKCAINDFAGMTSQMCRECCYGKGYVYMGLTSPDCYCITKSDGDNMKMFGSASNCDATCNGEKRVCGSNDLLSLSLLQIDFDDSRPMRIPLGNSLTNSMQGPYCFYFDSTQLSAYYCGVPFCGANENHDCVPSQSEKVAPDQTELAHYTGFRNVTVTGKPCVNWRNLQNISRTIEGYVWNASRTFLQMPDSVGFSDHNYCRSVSHVQENIIHIYGSLKKIRWTLESSLTPGCYVYTPDEENIYTFRTCSIPMCYTESPSITGAIRHSIGTDLLERQFGSNLDVSLTDCSFGGQKCTQDDFLNMLHPQLGLCHRFKADRFVAGINNVQLANSELSITFFTDATDSFGRAFNNISKLEAGVRPNEMLADETNNALKVIILPQGEFPDSSYAFEVDPAQLVVIRLRYDRVTKISRSELPCKKLEAPVTYRMSSWASARDKNLTKLKIDARNLVQSSANWSQKIAMLKAALLENNQDDGGFQQKMEFKVSGFQDCIYAYQVQKFVDACNCLPESLPIPEAYFDRYSYCFNSSNVAYLDATEQCYVRQMARLFLYQKETFSVCESQCRIRKYVLRQATRTWPVISRVNAVKFLANLASLTGYRFNLSNSRGIASIYHTYLSAKSVENVPRDNMSSSELLKFDYQLQAIKNRLAKLTVKASSAFGEDITEEEAYPAKNLVADIGGALGLWSGVSVLTVCELVELLIYIGMVVGQRMRKQDVEPETGKINDNGTQEAQNEIETVDTGESEQVGNGETQHVVTSSKDSAETCL</sequence>
<evidence type="ECO:0000256" key="9">
    <source>
        <dbReference type="ARBA" id="ARBA00023136"/>
    </source>
</evidence>
<keyword evidence="2 14" id="KW-0813">Transport</keyword>
<evidence type="ECO:0000256" key="7">
    <source>
        <dbReference type="ARBA" id="ARBA00023053"/>
    </source>
</evidence>
<protein>
    <recommendedName>
        <fullName evidence="20">WSC domain-containing protein</fullName>
    </recommendedName>
</protein>
<evidence type="ECO:0000256" key="13">
    <source>
        <dbReference type="PROSITE-ProRule" id="PRU00121"/>
    </source>
</evidence>
<gene>
    <name evidence="18" type="ORF">BOX15_Mlig002193g1</name>
</gene>
<evidence type="ECO:0000256" key="15">
    <source>
        <dbReference type="SAM" id="MobiDB-lite"/>
    </source>
</evidence>
<evidence type="ECO:0000256" key="14">
    <source>
        <dbReference type="RuleBase" id="RU000679"/>
    </source>
</evidence>
<dbReference type="Gene3D" id="2.40.20.10">
    <property type="entry name" value="Plasminogen Kringle 4"/>
    <property type="match status" value="1"/>
</dbReference>
<keyword evidence="4 13" id="KW-0420">Kringle</keyword>
<feature type="compositionally biased region" description="Polar residues" evidence="15">
    <location>
        <begin position="817"/>
        <end position="829"/>
    </location>
</feature>
<feature type="domain" description="WSC" evidence="17">
    <location>
        <begin position="80"/>
        <end position="173"/>
    </location>
</feature>
<evidence type="ECO:0000256" key="4">
    <source>
        <dbReference type="ARBA" id="ARBA00022572"/>
    </source>
</evidence>
<dbReference type="PANTHER" id="PTHR11690">
    <property type="entry name" value="AMILORIDE-SENSITIVE SODIUM CHANNEL-RELATED"/>
    <property type="match status" value="1"/>
</dbReference>
<evidence type="ECO:0000313" key="19">
    <source>
        <dbReference type="Proteomes" id="UP000215902"/>
    </source>
</evidence>
<proteinExistence type="inferred from homology"/>
<dbReference type="InterPro" id="IPR013806">
    <property type="entry name" value="Kringle-like"/>
</dbReference>
<dbReference type="STRING" id="282301.A0A267DEH5"/>
<feature type="region of interest" description="Disordered" evidence="15">
    <location>
        <begin position="808"/>
        <end position="860"/>
    </location>
</feature>
<reference evidence="18 19" key="1">
    <citation type="submission" date="2017-06" db="EMBL/GenBank/DDBJ databases">
        <title>A platform for efficient transgenesis in Macrostomum lignano, a flatworm model organism for stem cell research.</title>
        <authorList>
            <person name="Berezikov E."/>
        </authorList>
    </citation>
    <scope>NUCLEOTIDE SEQUENCE [LARGE SCALE GENOMIC DNA]</scope>
    <source>
        <strain evidence="18">DV1</strain>
        <tissue evidence="18">Whole organism</tissue>
    </source>
</reference>
<dbReference type="Gene3D" id="1.10.287.770">
    <property type="entry name" value="YojJ-like"/>
    <property type="match status" value="1"/>
</dbReference>
<dbReference type="InterPro" id="IPR002889">
    <property type="entry name" value="WSC_carb-bd"/>
</dbReference>
<keyword evidence="11 14" id="KW-0739">Sodium transport</keyword>
<dbReference type="InterPro" id="IPR038178">
    <property type="entry name" value="Kringle_sf"/>
</dbReference>
<evidence type="ECO:0000259" key="17">
    <source>
        <dbReference type="PROSITE" id="PS51212"/>
    </source>
</evidence>
<dbReference type="AlphaFoldDB" id="A0A267DEH5"/>
<keyword evidence="9" id="KW-0472">Membrane</keyword>
<feature type="compositionally biased region" description="Polar residues" evidence="15">
    <location>
        <begin position="837"/>
        <end position="853"/>
    </location>
</feature>
<keyword evidence="12 14" id="KW-0407">Ion channel</keyword>
<comment type="subcellular location">
    <subcellularLocation>
        <location evidence="1">Membrane</location>
        <topology evidence="1">Multi-pass membrane protein</topology>
    </subcellularLocation>
</comment>
<evidence type="ECO:0000256" key="8">
    <source>
        <dbReference type="ARBA" id="ARBA00023065"/>
    </source>
</evidence>
<dbReference type="InterPro" id="IPR000001">
    <property type="entry name" value="Kringle"/>
</dbReference>
<evidence type="ECO:0000256" key="1">
    <source>
        <dbReference type="ARBA" id="ARBA00004141"/>
    </source>
</evidence>
<evidence type="ECO:0000256" key="2">
    <source>
        <dbReference type="ARBA" id="ARBA00022448"/>
    </source>
</evidence>
<evidence type="ECO:0000313" key="18">
    <source>
        <dbReference type="EMBL" id="PAA46972.1"/>
    </source>
</evidence>
<dbReference type="Gene3D" id="2.60.470.10">
    <property type="entry name" value="Acid-sensing ion channels like domains"/>
    <property type="match status" value="1"/>
</dbReference>
<evidence type="ECO:0000256" key="11">
    <source>
        <dbReference type="ARBA" id="ARBA00023201"/>
    </source>
</evidence>
<dbReference type="SUPFAM" id="SSF57440">
    <property type="entry name" value="Kringle-like"/>
    <property type="match status" value="1"/>
</dbReference>
<dbReference type="GO" id="GO:0005886">
    <property type="term" value="C:plasma membrane"/>
    <property type="evidence" value="ECO:0007669"/>
    <property type="project" value="TreeGrafter"/>
</dbReference>
<evidence type="ECO:0008006" key="20">
    <source>
        <dbReference type="Google" id="ProtNLM"/>
    </source>
</evidence>
<evidence type="ECO:0000256" key="10">
    <source>
        <dbReference type="ARBA" id="ARBA00023157"/>
    </source>
</evidence>
<evidence type="ECO:0000256" key="5">
    <source>
        <dbReference type="ARBA" id="ARBA00022692"/>
    </source>
</evidence>
<keyword evidence="10" id="KW-1015">Disulfide bond</keyword>
<keyword evidence="3 14" id="KW-0894">Sodium channel</keyword>
<keyword evidence="6" id="KW-1133">Transmembrane helix</keyword>
<dbReference type="EMBL" id="NIVC01004626">
    <property type="protein sequence ID" value="PAA46972.1"/>
    <property type="molecule type" value="Genomic_DNA"/>
</dbReference>
<dbReference type="OrthoDB" id="10068240at2759"/>
<organism evidence="18 19">
    <name type="scientific">Macrostomum lignano</name>
    <dbReference type="NCBI Taxonomy" id="282301"/>
    <lineage>
        <taxon>Eukaryota</taxon>
        <taxon>Metazoa</taxon>
        <taxon>Spiralia</taxon>
        <taxon>Lophotrochozoa</taxon>
        <taxon>Platyhelminthes</taxon>
        <taxon>Rhabditophora</taxon>
        <taxon>Macrostomorpha</taxon>
        <taxon>Macrostomida</taxon>
        <taxon>Macrostomidae</taxon>
        <taxon>Macrostomum</taxon>
    </lineage>
</organism>
<accession>A0A267DEH5</accession>
<feature type="domain" description="Kringle" evidence="16">
    <location>
        <begin position="243"/>
        <end position="348"/>
    </location>
</feature>
<comment type="caution">
    <text evidence="13">Lacks conserved residue(s) required for the propagation of feature annotation.</text>
</comment>
<dbReference type="InterPro" id="IPR001873">
    <property type="entry name" value="ENaC"/>
</dbReference>
<keyword evidence="8 14" id="KW-0406">Ion transport</keyword>